<name>A0A8E5HLT8_USTVR</name>
<gene>
    <name evidence="2" type="ORF">UV8b_01908</name>
</gene>
<evidence type="ECO:0000313" key="2">
    <source>
        <dbReference type="EMBL" id="QUC17667.1"/>
    </source>
</evidence>
<dbReference type="AlphaFoldDB" id="A0A8E5HLT8"/>
<dbReference type="Proteomes" id="UP000027002">
    <property type="component" value="Chromosome 2"/>
</dbReference>
<reference evidence="2" key="1">
    <citation type="submission" date="2020-03" db="EMBL/GenBank/DDBJ databases">
        <title>A mixture of massive structural variations and highly conserved coding sequences in Ustilaginoidea virens genome.</title>
        <authorList>
            <person name="Zhang K."/>
            <person name="Zhao Z."/>
            <person name="Zhang Z."/>
            <person name="Li Y."/>
            <person name="Hsiang T."/>
            <person name="Sun W."/>
        </authorList>
    </citation>
    <scope>NUCLEOTIDE SEQUENCE</scope>
    <source>
        <strain evidence="2">UV-8b</strain>
    </source>
</reference>
<dbReference type="KEGG" id="uvi:66062686"/>
<evidence type="ECO:0000313" key="3">
    <source>
        <dbReference type="Proteomes" id="UP000027002"/>
    </source>
</evidence>
<evidence type="ECO:0000256" key="1">
    <source>
        <dbReference type="SAM" id="MobiDB-lite"/>
    </source>
</evidence>
<dbReference type="EMBL" id="CP072754">
    <property type="protein sequence ID" value="QUC17667.1"/>
    <property type="molecule type" value="Genomic_DNA"/>
</dbReference>
<dbReference type="GeneID" id="66062686"/>
<protein>
    <submittedName>
        <fullName evidence="2">Uncharacterized protein</fullName>
    </submittedName>
</protein>
<accession>A0A8E5HLT8</accession>
<organism evidence="2 3">
    <name type="scientific">Ustilaginoidea virens</name>
    <name type="common">Rice false smut fungus</name>
    <name type="synonym">Villosiclava virens</name>
    <dbReference type="NCBI Taxonomy" id="1159556"/>
    <lineage>
        <taxon>Eukaryota</taxon>
        <taxon>Fungi</taxon>
        <taxon>Dikarya</taxon>
        <taxon>Ascomycota</taxon>
        <taxon>Pezizomycotina</taxon>
        <taxon>Sordariomycetes</taxon>
        <taxon>Hypocreomycetidae</taxon>
        <taxon>Hypocreales</taxon>
        <taxon>Clavicipitaceae</taxon>
        <taxon>Ustilaginoidea</taxon>
    </lineage>
</organism>
<dbReference type="RefSeq" id="XP_042995340.1">
    <property type="nucleotide sequence ID" value="XM_043139406.1"/>
</dbReference>
<keyword evidence="3" id="KW-1185">Reference proteome</keyword>
<proteinExistence type="predicted"/>
<sequence length="96" mass="10248">MPLPREKKAVTGSALPFNGDPHGGITSSPASKTLITPVRASPANLVTCCVRTLDSGLWALGSGLWTLDSLEHQSGPHLSLGEWLRSYKQHPTNHHG</sequence>
<feature type="region of interest" description="Disordered" evidence="1">
    <location>
        <begin position="1"/>
        <end position="30"/>
    </location>
</feature>